<organism evidence="1 2">
    <name type="scientific">Flavobacterium laiguense</name>
    <dbReference type="NCBI Taxonomy" id="2169409"/>
    <lineage>
        <taxon>Bacteria</taxon>
        <taxon>Pseudomonadati</taxon>
        <taxon>Bacteroidota</taxon>
        <taxon>Flavobacteriia</taxon>
        <taxon>Flavobacteriales</taxon>
        <taxon>Flavobacteriaceae</taxon>
        <taxon>Flavobacterium</taxon>
    </lineage>
</organism>
<gene>
    <name evidence="1" type="ORF">DB891_17185</name>
</gene>
<keyword evidence="2" id="KW-1185">Reference proteome</keyword>
<comment type="caution">
    <text evidence="1">The sequence shown here is derived from an EMBL/GenBank/DDBJ whole genome shotgun (WGS) entry which is preliminary data.</text>
</comment>
<name>A0A2U1JJW3_9FLAO</name>
<dbReference type="Proteomes" id="UP000245618">
    <property type="component" value="Unassembled WGS sequence"/>
</dbReference>
<reference evidence="1 2" key="1">
    <citation type="submission" date="2018-04" db="EMBL/GenBank/DDBJ databases">
        <title>Flavobacterium sp. nov., isolated from glacier ice.</title>
        <authorList>
            <person name="Liu Q."/>
            <person name="Xin Y.-H."/>
        </authorList>
    </citation>
    <scope>NUCLEOTIDE SEQUENCE [LARGE SCALE GENOMIC DNA]</scope>
    <source>
        <strain evidence="1 2">LB2P30</strain>
    </source>
</reference>
<evidence type="ECO:0000313" key="2">
    <source>
        <dbReference type="Proteomes" id="UP000245618"/>
    </source>
</evidence>
<sequence>MKIPFWFKNQKGITSNERNMKNILKTFAILFLFANNSCKAQQMVQTTKDVYLLKTNDQQFLNKPLKNLLREIKPNIKSVLGIKKLLLKV</sequence>
<dbReference type="AlphaFoldDB" id="A0A2U1JJW3"/>
<accession>A0A2U1JJW3</accession>
<dbReference type="EMBL" id="QCZH01000040">
    <property type="protein sequence ID" value="PWA05279.1"/>
    <property type="molecule type" value="Genomic_DNA"/>
</dbReference>
<proteinExistence type="predicted"/>
<evidence type="ECO:0000313" key="1">
    <source>
        <dbReference type="EMBL" id="PWA05279.1"/>
    </source>
</evidence>
<protein>
    <submittedName>
        <fullName evidence="1">Uncharacterized protein</fullName>
    </submittedName>
</protein>